<dbReference type="CDD" id="cd08249">
    <property type="entry name" value="enoyl_reductase_like"/>
    <property type="match status" value="1"/>
</dbReference>
<dbReference type="Gene3D" id="3.40.50.720">
    <property type="entry name" value="NAD(P)-binding Rossmann-like Domain"/>
    <property type="match status" value="1"/>
</dbReference>
<evidence type="ECO:0000313" key="3">
    <source>
        <dbReference type="Proteomes" id="UP000724874"/>
    </source>
</evidence>
<dbReference type="GO" id="GO:0016651">
    <property type="term" value="F:oxidoreductase activity, acting on NAD(P)H"/>
    <property type="evidence" value="ECO:0007669"/>
    <property type="project" value="InterPro"/>
</dbReference>
<dbReference type="Pfam" id="PF00107">
    <property type="entry name" value="ADH_zinc_N"/>
    <property type="match status" value="1"/>
</dbReference>
<organism evidence="2 3">
    <name type="scientific">Gymnopilus junonius</name>
    <name type="common">Spectacular rustgill mushroom</name>
    <name type="synonym">Gymnopilus spectabilis subsp. junonius</name>
    <dbReference type="NCBI Taxonomy" id="109634"/>
    <lineage>
        <taxon>Eukaryota</taxon>
        <taxon>Fungi</taxon>
        <taxon>Dikarya</taxon>
        <taxon>Basidiomycota</taxon>
        <taxon>Agaricomycotina</taxon>
        <taxon>Agaricomycetes</taxon>
        <taxon>Agaricomycetidae</taxon>
        <taxon>Agaricales</taxon>
        <taxon>Agaricineae</taxon>
        <taxon>Hymenogastraceae</taxon>
        <taxon>Gymnopilus</taxon>
    </lineage>
</organism>
<comment type="caution">
    <text evidence="2">The sequence shown here is derived from an EMBL/GenBank/DDBJ whole genome shotgun (WGS) entry which is preliminary data.</text>
</comment>
<reference evidence="2" key="1">
    <citation type="submission" date="2020-11" db="EMBL/GenBank/DDBJ databases">
        <authorList>
            <consortium name="DOE Joint Genome Institute"/>
            <person name="Ahrendt S."/>
            <person name="Riley R."/>
            <person name="Andreopoulos W."/>
            <person name="LaButti K."/>
            <person name="Pangilinan J."/>
            <person name="Ruiz-duenas F.J."/>
            <person name="Barrasa J.M."/>
            <person name="Sanchez-Garcia M."/>
            <person name="Camarero S."/>
            <person name="Miyauchi S."/>
            <person name="Serrano A."/>
            <person name="Linde D."/>
            <person name="Babiker R."/>
            <person name="Drula E."/>
            <person name="Ayuso-Fernandez I."/>
            <person name="Pacheco R."/>
            <person name="Padilla G."/>
            <person name="Ferreira P."/>
            <person name="Barriuso J."/>
            <person name="Kellner H."/>
            <person name="Castanera R."/>
            <person name="Alfaro M."/>
            <person name="Ramirez L."/>
            <person name="Pisabarro A.G."/>
            <person name="Kuo A."/>
            <person name="Tritt A."/>
            <person name="Lipzen A."/>
            <person name="He G."/>
            <person name="Yan M."/>
            <person name="Ng V."/>
            <person name="Cullen D."/>
            <person name="Martin F."/>
            <person name="Rosso M.-N."/>
            <person name="Henrissat B."/>
            <person name="Hibbett D."/>
            <person name="Martinez A.T."/>
            <person name="Grigoriev I.V."/>
        </authorList>
    </citation>
    <scope>NUCLEOTIDE SEQUENCE</scope>
    <source>
        <strain evidence="2">AH 44721</strain>
    </source>
</reference>
<dbReference type="InterPro" id="IPR013154">
    <property type="entry name" value="ADH-like_N"/>
</dbReference>
<gene>
    <name evidence="2" type="ORF">CPB84DRAFT_1672505</name>
</gene>
<dbReference type="PANTHER" id="PTHR45348">
    <property type="entry name" value="HYPOTHETICAL OXIDOREDUCTASE (EUROFUNG)"/>
    <property type="match status" value="1"/>
</dbReference>
<proteinExistence type="predicted"/>
<dbReference type="InterPro" id="IPR011032">
    <property type="entry name" value="GroES-like_sf"/>
</dbReference>
<dbReference type="InterPro" id="IPR047122">
    <property type="entry name" value="Trans-enoyl_RdTase-like"/>
</dbReference>
<name>A0A9P5P0S9_GYMJU</name>
<evidence type="ECO:0000259" key="1">
    <source>
        <dbReference type="SMART" id="SM00829"/>
    </source>
</evidence>
<accession>A0A9P5P0S9</accession>
<dbReference type="InterPro" id="IPR020843">
    <property type="entry name" value="ER"/>
</dbReference>
<dbReference type="Proteomes" id="UP000724874">
    <property type="component" value="Unassembled WGS sequence"/>
</dbReference>
<dbReference type="EMBL" id="JADNYJ010000006">
    <property type="protein sequence ID" value="KAF8910464.1"/>
    <property type="molecule type" value="Genomic_DNA"/>
</dbReference>
<feature type="domain" description="Enoyl reductase (ER)" evidence="1">
    <location>
        <begin position="15"/>
        <end position="340"/>
    </location>
</feature>
<dbReference type="SMART" id="SM00829">
    <property type="entry name" value="PKS_ER"/>
    <property type="match status" value="1"/>
</dbReference>
<dbReference type="AlphaFoldDB" id="A0A9P5P0S9"/>
<keyword evidence="3" id="KW-1185">Reference proteome</keyword>
<dbReference type="InterPro" id="IPR013149">
    <property type="entry name" value="ADH-like_C"/>
</dbReference>
<dbReference type="SUPFAM" id="SSF51735">
    <property type="entry name" value="NAD(P)-binding Rossmann-fold domains"/>
    <property type="match status" value="1"/>
</dbReference>
<dbReference type="Gene3D" id="3.90.180.10">
    <property type="entry name" value="Medium-chain alcohol dehydrogenases, catalytic domain"/>
    <property type="match status" value="1"/>
</dbReference>
<dbReference type="SUPFAM" id="SSF50129">
    <property type="entry name" value="GroES-like"/>
    <property type="match status" value="1"/>
</dbReference>
<dbReference type="OrthoDB" id="3233595at2759"/>
<protein>
    <submittedName>
        <fullName evidence="2">Chaperonin 10-like protein</fullName>
    </submittedName>
</protein>
<dbReference type="InterPro" id="IPR036291">
    <property type="entry name" value="NAD(P)-bd_dom_sf"/>
</dbReference>
<dbReference type="Pfam" id="PF08240">
    <property type="entry name" value="ADH_N"/>
    <property type="match status" value="1"/>
</dbReference>
<dbReference type="PANTHER" id="PTHR45348:SF2">
    <property type="entry name" value="ZINC-TYPE ALCOHOL DEHYDROGENASE-LIKE PROTEIN C2E1P3.01"/>
    <property type="match status" value="1"/>
</dbReference>
<evidence type="ECO:0000313" key="2">
    <source>
        <dbReference type="EMBL" id="KAF8910464.1"/>
    </source>
</evidence>
<sequence>MPAKQKALLLDKKFGEFVLGENDIPTPGPGDVLIKIKSTSLNPVDWKIQKYGIFVEEFPAVVGNDIAGDVEEVGEGVTEFKKGDKVFGQGLLTNERASFQQYTVISSSILARIPPNLSYDQVAALPVALTAAYLGLYNALPHGLGITPPLTEAAQKEYTGTPIVILGGATSVGQFAIQLAKVSGFSPIITTASLKHTDYLKSLGATNVLDRNLPSNELVSEVNKITSNKPIQFVYDSVSLPATQQAGLDVLAPGGRLVLVLPVGVKAPEDKTISRVVGVISLPQNTELLHTFYHDKISGWLEKGIIKPNKTEVLPEGLKGIIDGLKRMEADQVSGLKLVAHPQETA</sequence>